<comment type="caution">
    <text evidence="1">The sequence shown here is derived from an EMBL/GenBank/DDBJ whole genome shotgun (WGS) entry which is preliminary data.</text>
</comment>
<keyword evidence="2" id="KW-1185">Reference proteome</keyword>
<sequence length="97" mass="10999">MNVRCPLFVPVADSPDIGSFDDRSKDWSKAHLREKHLFDTTIDRTRDRLNRVIDARSHRVGLAPALSSYQAKSGFDCSHVEANMSTSPDFNFLKFVS</sequence>
<dbReference type="EMBL" id="FXUG01000001">
    <property type="protein sequence ID" value="SMP43089.1"/>
    <property type="molecule type" value="Genomic_DNA"/>
</dbReference>
<proteinExistence type="predicted"/>
<protein>
    <submittedName>
        <fullName evidence="1">Uncharacterized protein</fullName>
    </submittedName>
</protein>
<dbReference type="Proteomes" id="UP001158067">
    <property type="component" value="Unassembled WGS sequence"/>
</dbReference>
<organism evidence="1 2">
    <name type="scientific">Neorhodopirellula lusitana</name>
    <dbReference type="NCBI Taxonomy" id="445327"/>
    <lineage>
        <taxon>Bacteria</taxon>
        <taxon>Pseudomonadati</taxon>
        <taxon>Planctomycetota</taxon>
        <taxon>Planctomycetia</taxon>
        <taxon>Pirellulales</taxon>
        <taxon>Pirellulaceae</taxon>
        <taxon>Neorhodopirellula</taxon>
    </lineage>
</organism>
<evidence type="ECO:0000313" key="2">
    <source>
        <dbReference type="Proteomes" id="UP001158067"/>
    </source>
</evidence>
<name>A0ABY1PVB8_9BACT</name>
<accession>A0ABY1PVB8</accession>
<gene>
    <name evidence="1" type="ORF">SAMN06265222_101891</name>
</gene>
<evidence type="ECO:0000313" key="1">
    <source>
        <dbReference type="EMBL" id="SMP43089.1"/>
    </source>
</evidence>
<reference evidence="1 2" key="1">
    <citation type="submission" date="2017-05" db="EMBL/GenBank/DDBJ databases">
        <authorList>
            <person name="Varghese N."/>
            <person name="Submissions S."/>
        </authorList>
    </citation>
    <scope>NUCLEOTIDE SEQUENCE [LARGE SCALE GENOMIC DNA]</scope>
    <source>
        <strain evidence="1 2">DSM 25457</strain>
    </source>
</reference>